<accession>A0A9N7Z0S8</accession>
<evidence type="ECO:0000313" key="2">
    <source>
        <dbReference type="EMBL" id="CAB1451498.1"/>
    </source>
</evidence>
<comment type="caution">
    <text evidence="2">The sequence shown here is derived from an EMBL/GenBank/DDBJ whole genome shotgun (WGS) entry which is preliminary data.</text>
</comment>
<evidence type="ECO:0000256" key="1">
    <source>
        <dbReference type="SAM" id="MobiDB-lite"/>
    </source>
</evidence>
<organism evidence="2 3">
    <name type="scientific">Pleuronectes platessa</name>
    <name type="common">European plaice</name>
    <dbReference type="NCBI Taxonomy" id="8262"/>
    <lineage>
        <taxon>Eukaryota</taxon>
        <taxon>Metazoa</taxon>
        <taxon>Chordata</taxon>
        <taxon>Craniata</taxon>
        <taxon>Vertebrata</taxon>
        <taxon>Euteleostomi</taxon>
        <taxon>Actinopterygii</taxon>
        <taxon>Neopterygii</taxon>
        <taxon>Teleostei</taxon>
        <taxon>Neoteleostei</taxon>
        <taxon>Acanthomorphata</taxon>
        <taxon>Carangaria</taxon>
        <taxon>Pleuronectiformes</taxon>
        <taxon>Pleuronectoidei</taxon>
        <taxon>Pleuronectidae</taxon>
        <taxon>Pleuronectes</taxon>
    </lineage>
</organism>
<proteinExistence type="predicted"/>
<gene>
    <name evidence="2" type="ORF">PLEPLA_LOCUS39192</name>
</gene>
<feature type="region of interest" description="Disordered" evidence="1">
    <location>
        <begin position="1"/>
        <end position="37"/>
    </location>
</feature>
<feature type="region of interest" description="Disordered" evidence="1">
    <location>
        <begin position="51"/>
        <end position="84"/>
    </location>
</feature>
<protein>
    <submittedName>
        <fullName evidence="2">Uncharacterized protein</fullName>
    </submittedName>
</protein>
<dbReference type="Proteomes" id="UP001153269">
    <property type="component" value="Unassembled WGS sequence"/>
</dbReference>
<sequence length="111" mass="12498">MRHRRSQKLHPGAPQLDQDLVSGPEASEESGPHQRTEVSVLRFLPYGEVTCTTDSTTDRASHERQRPAAEENWRNMKKRLITPQRDGGEEAAFIGDTTIFCPPLSFSSLHL</sequence>
<keyword evidence="3" id="KW-1185">Reference proteome</keyword>
<dbReference type="EMBL" id="CADEAL010004091">
    <property type="protein sequence ID" value="CAB1451498.1"/>
    <property type="molecule type" value="Genomic_DNA"/>
</dbReference>
<reference evidence="2" key="1">
    <citation type="submission" date="2020-03" db="EMBL/GenBank/DDBJ databases">
        <authorList>
            <person name="Weist P."/>
        </authorList>
    </citation>
    <scope>NUCLEOTIDE SEQUENCE</scope>
</reference>
<name>A0A9N7Z0S8_PLEPL</name>
<evidence type="ECO:0000313" key="3">
    <source>
        <dbReference type="Proteomes" id="UP001153269"/>
    </source>
</evidence>
<feature type="compositionally biased region" description="Basic and acidic residues" evidence="1">
    <location>
        <begin position="56"/>
        <end position="74"/>
    </location>
</feature>
<dbReference type="AlphaFoldDB" id="A0A9N7Z0S8"/>